<evidence type="ECO:0000313" key="2">
    <source>
        <dbReference type="EMBL" id="RXZ43797.1"/>
    </source>
</evidence>
<name>A0ABY0FFC0_9NEIS</name>
<evidence type="ECO:0000256" key="1">
    <source>
        <dbReference type="SAM" id="SignalP"/>
    </source>
</evidence>
<comment type="caution">
    <text evidence="2">The sequence shown here is derived from an EMBL/GenBank/DDBJ whole genome shotgun (WGS) entry which is preliminary data.</text>
</comment>
<dbReference type="EMBL" id="REGR01000006">
    <property type="protein sequence ID" value="RXZ43797.1"/>
    <property type="molecule type" value="Genomic_DNA"/>
</dbReference>
<accession>A0ABY0FFC0</accession>
<proteinExistence type="predicted"/>
<reference evidence="2 3" key="1">
    <citation type="submission" date="2018-10" db="EMBL/GenBank/DDBJ databases">
        <title>Draft genome of Fastidiocella sp. strain 375T, a bacterium isolated from a karstic cave dripping water.</title>
        <authorList>
            <person name="Coelho C."/>
            <person name="Verissimo A."/>
            <person name="Tiago I."/>
        </authorList>
    </citation>
    <scope>NUCLEOTIDE SEQUENCE [LARGE SCALE GENOMIC DNA]</scope>
    <source>
        <strain evidence="2 3">CAVE-375</strain>
    </source>
</reference>
<protein>
    <recommendedName>
        <fullName evidence="4">DUF1311 domain-containing protein</fullName>
    </recommendedName>
</protein>
<evidence type="ECO:0008006" key="4">
    <source>
        <dbReference type="Google" id="ProtNLM"/>
    </source>
</evidence>
<gene>
    <name evidence="2" type="ORF">EBB06_07930</name>
</gene>
<keyword evidence="3" id="KW-1185">Reference proteome</keyword>
<feature type="chain" id="PRO_5047428333" description="DUF1311 domain-containing protein" evidence="1">
    <location>
        <begin position="20"/>
        <end position="132"/>
    </location>
</feature>
<keyword evidence="1" id="KW-0732">Signal</keyword>
<organism evidence="2 3">
    <name type="scientific">Crenobacter cavernae</name>
    <dbReference type="NCBI Taxonomy" id="2290923"/>
    <lineage>
        <taxon>Bacteria</taxon>
        <taxon>Pseudomonadati</taxon>
        <taxon>Pseudomonadota</taxon>
        <taxon>Betaproteobacteria</taxon>
        <taxon>Neisseriales</taxon>
        <taxon>Neisseriaceae</taxon>
        <taxon>Crenobacter</taxon>
    </lineage>
</organism>
<dbReference type="Proteomes" id="UP000290682">
    <property type="component" value="Unassembled WGS sequence"/>
</dbReference>
<dbReference type="RefSeq" id="WP_129212673.1">
    <property type="nucleotide sequence ID" value="NZ_REGR01000006.1"/>
</dbReference>
<evidence type="ECO:0000313" key="3">
    <source>
        <dbReference type="Proteomes" id="UP000290682"/>
    </source>
</evidence>
<feature type="signal peptide" evidence="1">
    <location>
        <begin position="1"/>
        <end position="19"/>
    </location>
</feature>
<sequence>MKHVFSAFLAGFLTVAAHAAALPECNKPHRSHGAVDACLAKALGYAKIARAREEANTLASMRDAAGGSGKIIDQQLIRSYGASKLAFDKYLKSYCAWVPNTYTPKIEAPQAMTACEVDLLRMRTAQLKGSYH</sequence>